<dbReference type="PANTHER" id="PTHR33407:SF9">
    <property type="entry name" value="PECTATE LYASE F-RELATED"/>
    <property type="match status" value="1"/>
</dbReference>
<dbReference type="PANTHER" id="PTHR33407">
    <property type="entry name" value="PECTATE LYASE F-RELATED"/>
    <property type="match status" value="1"/>
</dbReference>
<dbReference type="EC" id="4.2.2.2" evidence="5"/>
<dbReference type="InterPro" id="IPR004898">
    <property type="entry name" value="Pectate_lyase_PlyH/PlyE-like"/>
</dbReference>
<comment type="cofactor">
    <cofactor evidence="2">
        <name>Ca(2+)</name>
        <dbReference type="ChEBI" id="CHEBI:29108"/>
    </cofactor>
</comment>
<dbReference type="SUPFAM" id="SSF51126">
    <property type="entry name" value="Pectin lyase-like"/>
    <property type="match status" value="1"/>
</dbReference>
<keyword evidence="6" id="KW-0964">Secreted</keyword>
<protein>
    <recommendedName>
        <fullName evidence="5">pectate lyase</fullName>
        <ecNumber evidence="5">4.2.2.2</ecNumber>
    </recommendedName>
</protein>
<feature type="region of interest" description="Disordered" evidence="10">
    <location>
        <begin position="236"/>
        <end position="360"/>
    </location>
</feature>
<evidence type="ECO:0000256" key="3">
    <source>
        <dbReference type="ARBA" id="ARBA00004613"/>
    </source>
</evidence>
<gene>
    <name evidence="11" type="primary">hrpW</name>
    <name evidence="11" type="ORF">PAI-R2-ORF24</name>
</gene>
<organism evidence="11">
    <name type="scientific">Pseudomonas viridiflava</name>
    <name type="common">Phytomonas viridiflava</name>
    <dbReference type="NCBI Taxonomy" id="33069"/>
    <lineage>
        <taxon>Bacteria</taxon>
        <taxon>Pseudomonadati</taxon>
        <taxon>Pseudomonadota</taxon>
        <taxon>Gammaproteobacteria</taxon>
        <taxon>Pseudomonadales</taxon>
        <taxon>Pseudomonadaceae</taxon>
        <taxon>Pseudomonas</taxon>
    </lineage>
</organism>
<comment type="similarity">
    <text evidence="4">Belongs to the polysaccharide lyase 3 family.</text>
</comment>
<evidence type="ECO:0000256" key="1">
    <source>
        <dbReference type="ARBA" id="ARBA00000695"/>
    </source>
</evidence>
<dbReference type="EMBL" id="AY859309">
    <property type="protein sequence ID" value="AAX58515.1"/>
    <property type="molecule type" value="Genomic_DNA"/>
</dbReference>
<dbReference type="GO" id="GO:0030570">
    <property type="term" value="F:pectate lyase activity"/>
    <property type="evidence" value="ECO:0007669"/>
    <property type="project" value="UniProtKB-EC"/>
</dbReference>
<dbReference type="GO" id="GO:0005576">
    <property type="term" value="C:extracellular region"/>
    <property type="evidence" value="ECO:0007669"/>
    <property type="project" value="UniProtKB-SubCell"/>
</dbReference>
<dbReference type="AlphaFoldDB" id="A8E483"/>
<dbReference type="InterPro" id="IPR012334">
    <property type="entry name" value="Pectin_lyas_fold"/>
</dbReference>
<evidence type="ECO:0000256" key="8">
    <source>
        <dbReference type="ARBA" id="ARBA00022837"/>
    </source>
</evidence>
<feature type="compositionally biased region" description="Low complexity" evidence="10">
    <location>
        <begin position="323"/>
        <end position="337"/>
    </location>
</feature>
<dbReference type="CAZy" id="PL3">
    <property type="family name" value="Polysaccharide Lyase Family 3"/>
</dbReference>
<feature type="compositionally biased region" description="Gly residues" evidence="10">
    <location>
        <begin position="139"/>
        <end position="159"/>
    </location>
</feature>
<keyword evidence="9" id="KW-0456">Lyase</keyword>
<dbReference type="Gene3D" id="2.160.20.10">
    <property type="entry name" value="Single-stranded right-handed beta-helix, Pectin lyase-like"/>
    <property type="match status" value="1"/>
</dbReference>
<feature type="compositionally biased region" description="Gly residues" evidence="10">
    <location>
        <begin position="246"/>
        <end position="322"/>
    </location>
</feature>
<evidence type="ECO:0000256" key="6">
    <source>
        <dbReference type="ARBA" id="ARBA00022525"/>
    </source>
</evidence>
<evidence type="ECO:0000256" key="5">
    <source>
        <dbReference type="ARBA" id="ARBA00012272"/>
    </source>
</evidence>
<evidence type="ECO:0000256" key="4">
    <source>
        <dbReference type="ARBA" id="ARBA00006463"/>
    </source>
</evidence>
<feature type="region of interest" description="Disordered" evidence="10">
    <location>
        <begin position="61"/>
        <end position="112"/>
    </location>
</feature>
<reference evidence="11" key="1">
    <citation type="journal article" date="2007" name="Genetics">
        <title>Molecular evolution of pathogenicity-island genes in Pseudomonas viridiflava.</title>
        <authorList>
            <person name="Araki H."/>
            <person name="Innan H."/>
            <person name="Kreitman M."/>
            <person name="Bergelson J."/>
        </authorList>
    </citation>
    <scope>NUCLEOTIDE SEQUENCE</scope>
    <source>
        <strain evidence="11">LU1.1a</strain>
    </source>
</reference>
<dbReference type="InterPro" id="IPR011050">
    <property type="entry name" value="Pectin_lyase_fold/virulence"/>
</dbReference>
<feature type="compositionally biased region" description="Low complexity" evidence="10">
    <location>
        <begin position="75"/>
        <end position="103"/>
    </location>
</feature>
<evidence type="ECO:0000256" key="9">
    <source>
        <dbReference type="ARBA" id="ARBA00023239"/>
    </source>
</evidence>
<proteinExistence type="inferred from homology"/>
<feature type="compositionally biased region" description="Gly residues" evidence="10">
    <location>
        <begin position="61"/>
        <end position="74"/>
    </location>
</feature>
<evidence type="ECO:0000256" key="7">
    <source>
        <dbReference type="ARBA" id="ARBA00022729"/>
    </source>
</evidence>
<keyword evidence="7" id="KW-0732">Signal</keyword>
<evidence type="ECO:0000313" key="11">
    <source>
        <dbReference type="EMBL" id="AAX58515.1"/>
    </source>
</evidence>
<comment type="catalytic activity">
    <reaction evidence="1">
        <text>Eliminative cleavage of (1-&gt;4)-alpha-D-galacturonan to give oligosaccharides with 4-deoxy-alpha-D-galact-4-enuronosyl groups at their non-reducing ends.</text>
        <dbReference type="EC" id="4.2.2.2"/>
    </reaction>
</comment>
<accession>A8E483</accession>
<dbReference type="GO" id="GO:0045490">
    <property type="term" value="P:pectin catabolic process"/>
    <property type="evidence" value="ECO:0007669"/>
    <property type="project" value="TreeGrafter"/>
</dbReference>
<evidence type="ECO:0000256" key="10">
    <source>
        <dbReference type="SAM" id="MobiDB-lite"/>
    </source>
</evidence>
<dbReference type="Pfam" id="PF03211">
    <property type="entry name" value="Pectate_lyase"/>
    <property type="match status" value="1"/>
</dbReference>
<comment type="subcellular location">
    <subcellularLocation>
        <location evidence="3">Secreted</location>
    </subcellularLocation>
</comment>
<keyword evidence="8" id="KW-0106">Calcium</keyword>
<evidence type="ECO:0000256" key="2">
    <source>
        <dbReference type="ARBA" id="ARBA00001913"/>
    </source>
</evidence>
<feature type="region of interest" description="Disordered" evidence="10">
    <location>
        <begin position="134"/>
        <end position="163"/>
    </location>
</feature>
<sequence length="557" mass="52538">MSDLTSLSGSMGNLSSLPGVGGTSMGIGASLTGAGQGVQGGQSALQELAGMLAEMLLGSGSGSGSGSGAGGGQSAGKSAQGGQSDLDSLLQSLQGNGQNGDSQTKGSSTAGGGEKELLTQVLMALFEKILGGSDSSSGAGNGSGGGSGGASGIGGGGAGASKDAGALGQSQGLGGTQGAAGGSSTEDLVNTLMQKLGGGSLDNSIQPTADGGGEVSQNGKLKELLEMIAQFMDSHPEAFSQPSDGAGKGGGGGGGGGVAPTGTGGGGGAPSVGGGGGSPSVGGGGGGGGTPSIGGDGGGAGTPSIGGGGGTPAPTPGAGGGTPTPTGPTGTPSPTGPTGTGTSGSATPVSFPTASSNPTVINETIKVGPGETFDGGGKTFTAGKALGDGGQGEGQKPMFELAEGATLKNVVLGDNAADGVHVRAASEKAVNVDNVHWTNVGEDALTVKGEGGAKVTNLNITNSSAQGANDKVFQLNADANVNVDNFKVKDFGTFMRTNGGQQGDWNLDLKNISAENGKFSFVKSDSEGLNLSTSGIDLKNVENAYSKLPGSTNHKEA</sequence>
<name>A8E483_PSEVI</name>